<dbReference type="OrthoDB" id="340608at2759"/>
<dbReference type="eggNOG" id="KOG2952">
    <property type="taxonomic scope" value="Eukaryota"/>
</dbReference>
<evidence type="ECO:0000256" key="5">
    <source>
        <dbReference type="ARBA" id="ARBA00023136"/>
    </source>
</evidence>
<keyword evidence="3 6" id="KW-0812">Transmembrane</keyword>
<dbReference type="PANTHER" id="PTHR10926">
    <property type="entry name" value="CELL CYCLE CONTROL PROTEIN 50"/>
    <property type="match status" value="1"/>
</dbReference>
<keyword evidence="5 6" id="KW-0472">Membrane</keyword>
<organism evidence="7 8">
    <name type="scientific">Thecamonas trahens ATCC 50062</name>
    <dbReference type="NCBI Taxonomy" id="461836"/>
    <lineage>
        <taxon>Eukaryota</taxon>
        <taxon>Apusozoa</taxon>
        <taxon>Apusomonadida</taxon>
        <taxon>Apusomonadidae</taxon>
        <taxon>Thecamonas</taxon>
    </lineage>
</organism>
<protein>
    <submittedName>
        <fullName evidence="7">Uncharacterized protein</fullName>
    </submittedName>
</protein>
<comment type="subcellular location">
    <subcellularLocation>
        <location evidence="1">Membrane</location>
        <topology evidence="1">Multi-pass membrane protein</topology>
    </subcellularLocation>
</comment>
<dbReference type="GO" id="GO:0005886">
    <property type="term" value="C:plasma membrane"/>
    <property type="evidence" value="ECO:0007669"/>
    <property type="project" value="TreeGrafter"/>
</dbReference>
<evidence type="ECO:0000256" key="1">
    <source>
        <dbReference type="ARBA" id="ARBA00004141"/>
    </source>
</evidence>
<keyword evidence="8" id="KW-1185">Reference proteome</keyword>
<dbReference type="STRING" id="461836.A0A0L0DDC8"/>
<evidence type="ECO:0000313" key="8">
    <source>
        <dbReference type="Proteomes" id="UP000054408"/>
    </source>
</evidence>
<proteinExistence type="inferred from homology"/>
<evidence type="ECO:0000256" key="4">
    <source>
        <dbReference type="ARBA" id="ARBA00022989"/>
    </source>
</evidence>
<dbReference type="RefSeq" id="XP_013756983.1">
    <property type="nucleotide sequence ID" value="XM_013901529.1"/>
</dbReference>
<dbReference type="GO" id="GO:0005794">
    <property type="term" value="C:Golgi apparatus"/>
    <property type="evidence" value="ECO:0007669"/>
    <property type="project" value="TreeGrafter"/>
</dbReference>
<dbReference type="GO" id="GO:0005783">
    <property type="term" value="C:endoplasmic reticulum"/>
    <property type="evidence" value="ECO:0007669"/>
    <property type="project" value="TreeGrafter"/>
</dbReference>
<reference evidence="7 8" key="1">
    <citation type="submission" date="2010-05" db="EMBL/GenBank/DDBJ databases">
        <title>The Genome Sequence of Thecamonas trahens ATCC 50062.</title>
        <authorList>
            <consortium name="The Broad Institute Genome Sequencing Platform"/>
            <person name="Russ C."/>
            <person name="Cuomo C."/>
            <person name="Shea T."/>
            <person name="Young S.K."/>
            <person name="Zeng Q."/>
            <person name="Koehrsen M."/>
            <person name="Haas B."/>
            <person name="Borodovsky M."/>
            <person name="Guigo R."/>
            <person name="Alvarado L."/>
            <person name="Berlin A."/>
            <person name="Bochicchio J."/>
            <person name="Borenstein D."/>
            <person name="Chapman S."/>
            <person name="Chen Z."/>
            <person name="Freedman E."/>
            <person name="Gellesch M."/>
            <person name="Goldberg J."/>
            <person name="Griggs A."/>
            <person name="Gujja S."/>
            <person name="Heilman E."/>
            <person name="Heiman D."/>
            <person name="Hepburn T."/>
            <person name="Howarth C."/>
            <person name="Jen D."/>
            <person name="Larson L."/>
            <person name="Mehta T."/>
            <person name="Park D."/>
            <person name="Pearson M."/>
            <person name="Roberts A."/>
            <person name="Saif S."/>
            <person name="Shenoy N."/>
            <person name="Sisk P."/>
            <person name="Stolte C."/>
            <person name="Sykes S."/>
            <person name="Thomson T."/>
            <person name="Walk T."/>
            <person name="White J."/>
            <person name="Yandava C."/>
            <person name="Burger G."/>
            <person name="Gray M.W."/>
            <person name="Holland P.W.H."/>
            <person name="King N."/>
            <person name="Lang F.B.F."/>
            <person name="Roger A.J."/>
            <person name="Ruiz-Trillo I."/>
            <person name="Lander E."/>
            <person name="Nusbaum C."/>
        </authorList>
    </citation>
    <scope>NUCLEOTIDE SEQUENCE [LARGE SCALE GENOMIC DNA]</scope>
    <source>
        <strain evidence="7 8">ATCC 50062</strain>
    </source>
</reference>
<evidence type="ECO:0000256" key="6">
    <source>
        <dbReference type="SAM" id="Phobius"/>
    </source>
</evidence>
<evidence type="ECO:0000256" key="3">
    <source>
        <dbReference type="ARBA" id="ARBA00022692"/>
    </source>
</evidence>
<dbReference type="PANTHER" id="PTHR10926:SF0">
    <property type="entry name" value="CDC50, ISOFORM A"/>
    <property type="match status" value="1"/>
</dbReference>
<sequence length="75" mass="8146">MSAFKQQTLKAWQPILTPKTVIPSFFIIGIIFVPLGVLLLVASNSVIEVKADYTDGCIPRPTPMARSACQTAPSR</sequence>
<evidence type="ECO:0000256" key="2">
    <source>
        <dbReference type="ARBA" id="ARBA00009457"/>
    </source>
</evidence>
<gene>
    <name evidence="7" type="ORF">AMSG_12016</name>
</gene>
<name>A0A0L0DDC8_THETB</name>
<dbReference type="GeneID" id="25569931"/>
<accession>A0A0L0DDC8</accession>
<dbReference type="EMBL" id="GL349461">
    <property type="protein sequence ID" value="KNC50357.1"/>
    <property type="molecule type" value="Genomic_DNA"/>
</dbReference>
<comment type="similarity">
    <text evidence="2">Belongs to the CDC50/LEM3 family.</text>
</comment>
<evidence type="ECO:0000313" key="7">
    <source>
        <dbReference type="EMBL" id="KNC50357.1"/>
    </source>
</evidence>
<dbReference type="Proteomes" id="UP000054408">
    <property type="component" value="Unassembled WGS sequence"/>
</dbReference>
<keyword evidence="4 6" id="KW-1133">Transmembrane helix</keyword>
<dbReference type="InterPro" id="IPR005045">
    <property type="entry name" value="CDC50/LEM3_fam"/>
</dbReference>
<feature type="transmembrane region" description="Helical" evidence="6">
    <location>
        <begin position="20"/>
        <end position="41"/>
    </location>
</feature>
<dbReference type="AlphaFoldDB" id="A0A0L0DDC8"/>